<proteinExistence type="inferred from homology"/>
<dbReference type="NCBIfam" id="TIGR00498">
    <property type="entry name" value="lexA"/>
    <property type="match status" value="1"/>
</dbReference>
<dbReference type="Pfam" id="PF01726">
    <property type="entry name" value="LexA_DNA_bind"/>
    <property type="match status" value="1"/>
</dbReference>
<evidence type="ECO:0000256" key="2">
    <source>
        <dbReference type="ARBA" id="ARBA00022491"/>
    </source>
</evidence>
<gene>
    <name evidence="12 16" type="primary">lexA</name>
    <name evidence="16" type="ORF">WOB96_11900</name>
</gene>
<accession>A0ABU9DAC1</accession>
<dbReference type="GO" id="GO:0004252">
    <property type="term" value="F:serine-type endopeptidase activity"/>
    <property type="evidence" value="ECO:0007669"/>
    <property type="project" value="UniProtKB-EC"/>
</dbReference>
<dbReference type="InterPro" id="IPR039418">
    <property type="entry name" value="LexA-like"/>
</dbReference>
<organism evidence="16 17">
    <name type="scientific">Thermithiobacillus plumbiphilus</name>
    <dbReference type="NCBI Taxonomy" id="1729899"/>
    <lineage>
        <taxon>Bacteria</taxon>
        <taxon>Pseudomonadati</taxon>
        <taxon>Pseudomonadota</taxon>
        <taxon>Acidithiobacillia</taxon>
        <taxon>Acidithiobacillales</taxon>
        <taxon>Thermithiobacillaceae</taxon>
        <taxon>Thermithiobacillus</taxon>
    </lineage>
</organism>
<dbReference type="SUPFAM" id="SSF46785">
    <property type="entry name" value="Winged helix' DNA-binding domain"/>
    <property type="match status" value="1"/>
</dbReference>
<keyword evidence="6 12" id="KW-0068">Autocatalytic cleavage</keyword>
<evidence type="ECO:0000259" key="14">
    <source>
        <dbReference type="Pfam" id="PF00717"/>
    </source>
</evidence>
<feature type="site" description="Cleavage; by autolysis" evidence="12">
    <location>
        <begin position="82"/>
        <end position="83"/>
    </location>
</feature>
<dbReference type="InterPro" id="IPR036390">
    <property type="entry name" value="WH_DNA-bd_sf"/>
</dbReference>
<dbReference type="Pfam" id="PF00717">
    <property type="entry name" value="Peptidase_S24"/>
    <property type="match status" value="1"/>
</dbReference>
<feature type="active site" description="For autocatalytic cleavage activity" evidence="12">
    <location>
        <position position="116"/>
    </location>
</feature>
<dbReference type="InterPro" id="IPR036286">
    <property type="entry name" value="LexA/Signal_pep-like_sf"/>
</dbReference>
<keyword evidence="8 12" id="KW-0238">DNA-binding</keyword>
<keyword evidence="4 12" id="KW-0227">DNA damage</keyword>
<dbReference type="CDD" id="cd06529">
    <property type="entry name" value="S24_LexA-like"/>
    <property type="match status" value="1"/>
</dbReference>
<keyword evidence="5 12" id="KW-0378">Hydrolase</keyword>
<dbReference type="InterPro" id="IPR015927">
    <property type="entry name" value="Peptidase_S24_S26A/B/C"/>
</dbReference>
<dbReference type="Proteomes" id="UP001446205">
    <property type="component" value="Unassembled WGS sequence"/>
</dbReference>
<reference evidence="16 17" key="1">
    <citation type="submission" date="2024-04" db="EMBL/GenBank/DDBJ databases">
        <authorList>
            <person name="Abashina T."/>
            <person name="Shaikin A."/>
        </authorList>
    </citation>
    <scope>NUCLEOTIDE SEQUENCE [LARGE SCALE GENOMIC DNA]</scope>
    <source>
        <strain evidence="16 17">AAFK</strain>
    </source>
</reference>
<keyword evidence="2 12" id="KW-0678">Repressor</keyword>
<keyword evidence="17" id="KW-1185">Reference proteome</keyword>
<evidence type="ECO:0000256" key="5">
    <source>
        <dbReference type="ARBA" id="ARBA00022801"/>
    </source>
</evidence>
<dbReference type="Gene3D" id="1.10.10.10">
    <property type="entry name" value="Winged helix-like DNA-binding domain superfamily/Winged helix DNA-binding domain"/>
    <property type="match status" value="1"/>
</dbReference>
<dbReference type="RefSeq" id="WP_341371517.1">
    <property type="nucleotide sequence ID" value="NZ_JBBPCO010000012.1"/>
</dbReference>
<comment type="subunit">
    <text evidence="12">Homodimer.</text>
</comment>
<keyword evidence="9 12" id="KW-0804">Transcription</keyword>
<keyword evidence="3 12" id="KW-0235">DNA replication</keyword>
<keyword evidence="10 12" id="KW-0234">DNA repair</keyword>
<name>A0ABU9DAC1_9PROT</name>
<feature type="active site" description="For autocatalytic cleavage activity" evidence="12">
    <location>
        <position position="154"/>
    </location>
</feature>
<dbReference type="HAMAP" id="MF_00015">
    <property type="entry name" value="LexA"/>
    <property type="match status" value="1"/>
</dbReference>
<evidence type="ECO:0000256" key="3">
    <source>
        <dbReference type="ARBA" id="ARBA00022705"/>
    </source>
</evidence>
<evidence type="ECO:0000256" key="4">
    <source>
        <dbReference type="ARBA" id="ARBA00022763"/>
    </source>
</evidence>
<dbReference type="InterPro" id="IPR006199">
    <property type="entry name" value="LexA_DNA-bd_dom"/>
</dbReference>
<evidence type="ECO:0000256" key="7">
    <source>
        <dbReference type="ARBA" id="ARBA00023015"/>
    </source>
</evidence>
<evidence type="ECO:0000313" key="17">
    <source>
        <dbReference type="Proteomes" id="UP001446205"/>
    </source>
</evidence>
<evidence type="ECO:0000256" key="1">
    <source>
        <dbReference type="ARBA" id="ARBA00007484"/>
    </source>
</evidence>
<comment type="similarity">
    <text evidence="1 12 13">Belongs to the peptidase S24 family.</text>
</comment>
<evidence type="ECO:0000256" key="10">
    <source>
        <dbReference type="ARBA" id="ARBA00023204"/>
    </source>
</evidence>
<dbReference type="EMBL" id="JBBPCO010000012">
    <property type="protein sequence ID" value="MEK8090461.1"/>
    <property type="molecule type" value="Genomic_DNA"/>
</dbReference>
<feature type="domain" description="Peptidase S24/S26A/S26B/S26C" evidence="14">
    <location>
        <begin position="76"/>
        <end position="189"/>
    </location>
</feature>
<evidence type="ECO:0000256" key="8">
    <source>
        <dbReference type="ARBA" id="ARBA00023125"/>
    </source>
</evidence>
<evidence type="ECO:0000313" key="16">
    <source>
        <dbReference type="EMBL" id="MEK8090461.1"/>
    </source>
</evidence>
<evidence type="ECO:0000256" key="12">
    <source>
        <dbReference type="HAMAP-Rule" id="MF_00015"/>
    </source>
</evidence>
<dbReference type="InterPro" id="IPR050077">
    <property type="entry name" value="LexA_repressor"/>
</dbReference>
<evidence type="ECO:0000256" key="9">
    <source>
        <dbReference type="ARBA" id="ARBA00023163"/>
    </source>
</evidence>
<sequence>MTPRQQDILSIIREYQQEFGYPPTLSELGERLGISAKSAVRKHVQALARDGFIRLTAHRARGIELAELGGRVTVRLLGAIAAGQPIEAVEIPEEIELGEFLLGSGAHYALRVKGDSMMEDGILDGDVVIIEPRPTARAGEVVVALVDGENATLKRFYPQGDIILLVPANSSMQAMEYPASRVCIQGVVIGQMRSYQR</sequence>
<dbReference type="PANTHER" id="PTHR33516:SF2">
    <property type="entry name" value="LEXA REPRESSOR-RELATED"/>
    <property type="match status" value="1"/>
</dbReference>
<dbReference type="SUPFAM" id="SSF51306">
    <property type="entry name" value="LexA/Signal peptidase"/>
    <property type="match status" value="1"/>
</dbReference>
<comment type="caution">
    <text evidence="16">The sequence shown here is derived from an EMBL/GenBank/DDBJ whole genome shotgun (WGS) entry which is preliminary data.</text>
</comment>
<comment type="function">
    <text evidence="12">Represses a number of genes involved in the response to DNA damage (SOS response), including recA and lexA. In the presence of single-stranded DNA, RecA interacts with LexA causing an autocatalytic cleavage which disrupts the DNA-binding part of LexA, leading to derepression of the SOS regulon and eventually DNA repair.</text>
</comment>
<evidence type="ECO:0000256" key="11">
    <source>
        <dbReference type="ARBA" id="ARBA00023236"/>
    </source>
</evidence>
<dbReference type="PRINTS" id="PR00726">
    <property type="entry name" value="LEXASERPTASE"/>
</dbReference>
<dbReference type="InterPro" id="IPR006200">
    <property type="entry name" value="LexA"/>
</dbReference>
<dbReference type="Gene3D" id="2.10.109.10">
    <property type="entry name" value="Umud Fragment, subunit A"/>
    <property type="match status" value="1"/>
</dbReference>
<keyword evidence="7 12" id="KW-0805">Transcription regulation</keyword>
<dbReference type="PANTHER" id="PTHR33516">
    <property type="entry name" value="LEXA REPRESSOR"/>
    <property type="match status" value="1"/>
</dbReference>
<comment type="catalytic activity">
    <reaction evidence="12">
        <text>Hydrolysis of Ala-|-Gly bond in repressor LexA.</text>
        <dbReference type="EC" id="3.4.21.88"/>
    </reaction>
</comment>
<keyword evidence="11 12" id="KW-0742">SOS response</keyword>
<feature type="DNA-binding region" description="H-T-H motif" evidence="12">
    <location>
        <begin position="25"/>
        <end position="45"/>
    </location>
</feature>
<dbReference type="InterPro" id="IPR036388">
    <property type="entry name" value="WH-like_DNA-bd_sf"/>
</dbReference>
<dbReference type="InterPro" id="IPR006197">
    <property type="entry name" value="Peptidase_S24_LexA"/>
</dbReference>
<evidence type="ECO:0000256" key="6">
    <source>
        <dbReference type="ARBA" id="ARBA00022813"/>
    </source>
</evidence>
<feature type="domain" description="LexA repressor DNA-binding" evidence="15">
    <location>
        <begin position="1"/>
        <end position="62"/>
    </location>
</feature>
<protein>
    <recommendedName>
        <fullName evidence="12">LexA repressor</fullName>
        <ecNumber evidence="12">3.4.21.88</ecNumber>
    </recommendedName>
</protein>
<evidence type="ECO:0000256" key="13">
    <source>
        <dbReference type="RuleBase" id="RU003991"/>
    </source>
</evidence>
<evidence type="ECO:0000259" key="15">
    <source>
        <dbReference type="Pfam" id="PF01726"/>
    </source>
</evidence>
<dbReference type="EC" id="3.4.21.88" evidence="12"/>